<name>A0A0A9BTX6_ARUDO</name>
<reference evidence="1" key="2">
    <citation type="journal article" date="2015" name="Data Brief">
        <title>Shoot transcriptome of the giant reed, Arundo donax.</title>
        <authorList>
            <person name="Barrero R.A."/>
            <person name="Guerrero F.D."/>
            <person name="Moolhuijzen P."/>
            <person name="Goolsby J.A."/>
            <person name="Tidwell J."/>
            <person name="Bellgard S.E."/>
            <person name="Bellgard M.I."/>
        </authorList>
    </citation>
    <scope>NUCLEOTIDE SEQUENCE</scope>
    <source>
        <tissue evidence="1">Shoot tissue taken approximately 20 cm above the soil surface</tissue>
    </source>
</reference>
<reference evidence="1" key="1">
    <citation type="submission" date="2014-09" db="EMBL/GenBank/DDBJ databases">
        <authorList>
            <person name="Magalhaes I.L.F."/>
            <person name="Oliveira U."/>
            <person name="Santos F.R."/>
            <person name="Vidigal T.H.D.A."/>
            <person name="Brescovit A.D."/>
            <person name="Santos A.J."/>
        </authorList>
    </citation>
    <scope>NUCLEOTIDE SEQUENCE</scope>
    <source>
        <tissue evidence="1">Shoot tissue taken approximately 20 cm above the soil surface</tissue>
    </source>
</reference>
<accession>A0A0A9BTX6</accession>
<sequence>MFVHRGNCVLTLTLKSNCDFIFTF</sequence>
<evidence type="ECO:0000313" key="1">
    <source>
        <dbReference type="EMBL" id="JAD65623.1"/>
    </source>
</evidence>
<proteinExistence type="predicted"/>
<protein>
    <submittedName>
        <fullName evidence="1">Uncharacterized protein</fullName>
    </submittedName>
</protein>
<dbReference type="EMBL" id="GBRH01232272">
    <property type="protein sequence ID" value="JAD65623.1"/>
    <property type="molecule type" value="Transcribed_RNA"/>
</dbReference>
<dbReference type="AlphaFoldDB" id="A0A0A9BTX6"/>
<organism evidence="1">
    <name type="scientific">Arundo donax</name>
    <name type="common">Giant reed</name>
    <name type="synonym">Donax arundinaceus</name>
    <dbReference type="NCBI Taxonomy" id="35708"/>
    <lineage>
        <taxon>Eukaryota</taxon>
        <taxon>Viridiplantae</taxon>
        <taxon>Streptophyta</taxon>
        <taxon>Embryophyta</taxon>
        <taxon>Tracheophyta</taxon>
        <taxon>Spermatophyta</taxon>
        <taxon>Magnoliopsida</taxon>
        <taxon>Liliopsida</taxon>
        <taxon>Poales</taxon>
        <taxon>Poaceae</taxon>
        <taxon>PACMAD clade</taxon>
        <taxon>Arundinoideae</taxon>
        <taxon>Arundineae</taxon>
        <taxon>Arundo</taxon>
    </lineage>
</organism>